<dbReference type="Proteomes" id="UP001062846">
    <property type="component" value="Chromosome 7"/>
</dbReference>
<gene>
    <name evidence="1" type="ORF">RHMOL_Rhmol07G0039700</name>
</gene>
<protein>
    <submittedName>
        <fullName evidence="1">Uncharacterized protein</fullName>
    </submittedName>
</protein>
<organism evidence="1 2">
    <name type="scientific">Rhododendron molle</name>
    <name type="common">Chinese azalea</name>
    <name type="synonym">Azalea mollis</name>
    <dbReference type="NCBI Taxonomy" id="49168"/>
    <lineage>
        <taxon>Eukaryota</taxon>
        <taxon>Viridiplantae</taxon>
        <taxon>Streptophyta</taxon>
        <taxon>Embryophyta</taxon>
        <taxon>Tracheophyta</taxon>
        <taxon>Spermatophyta</taxon>
        <taxon>Magnoliopsida</taxon>
        <taxon>eudicotyledons</taxon>
        <taxon>Gunneridae</taxon>
        <taxon>Pentapetalae</taxon>
        <taxon>asterids</taxon>
        <taxon>Ericales</taxon>
        <taxon>Ericaceae</taxon>
        <taxon>Ericoideae</taxon>
        <taxon>Rhodoreae</taxon>
        <taxon>Rhododendron</taxon>
    </lineage>
</organism>
<accession>A0ACC0MX18</accession>
<keyword evidence="2" id="KW-1185">Reference proteome</keyword>
<sequence>MKGLKEAAQKALSEDGSSTKILSELAFRWKIIYKTEMASELIMMCQYDGKFAAIRINRGHDFSTIIHKITARWSDLDPDSVILNYSLNDTAHTILDNDDALTTMLTREWWRSGSGILASTKRDGKRDSREDDRN</sequence>
<name>A0ACC0MX18_RHOML</name>
<evidence type="ECO:0000313" key="1">
    <source>
        <dbReference type="EMBL" id="KAI8545440.1"/>
    </source>
</evidence>
<comment type="caution">
    <text evidence="1">The sequence shown here is derived from an EMBL/GenBank/DDBJ whole genome shotgun (WGS) entry which is preliminary data.</text>
</comment>
<proteinExistence type="predicted"/>
<reference evidence="1" key="1">
    <citation type="submission" date="2022-02" db="EMBL/GenBank/DDBJ databases">
        <title>Plant Genome Project.</title>
        <authorList>
            <person name="Zhang R.-G."/>
        </authorList>
    </citation>
    <scope>NUCLEOTIDE SEQUENCE</scope>
    <source>
        <strain evidence="1">AT1</strain>
    </source>
</reference>
<evidence type="ECO:0000313" key="2">
    <source>
        <dbReference type="Proteomes" id="UP001062846"/>
    </source>
</evidence>
<dbReference type="EMBL" id="CM046394">
    <property type="protein sequence ID" value="KAI8545440.1"/>
    <property type="molecule type" value="Genomic_DNA"/>
</dbReference>